<dbReference type="InterPro" id="IPR000719">
    <property type="entry name" value="Prot_kinase_dom"/>
</dbReference>
<dbReference type="PROSITE" id="PS00108">
    <property type="entry name" value="PROTEIN_KINASE_ST"/>
    <property type="match status" value="1"/>
</dbReference>
<dbReference type="PROSITE" id="PS50011">
    <property type="entry name" value="PROTEIN_KINASE_DOM"/>
    <property type="match status" value="1"/>
</dbReference>
<evidence type="ECO:0000256" key="1">
    <source>
        <dbReference type="ARBA" id="ARBA00022741"/>
    </source>
</evidence>
<dbReference type="FunFam" id="3.30.200.20:FF:000515">
    <property type="entry name" value="Inactive serine/threonine-protein kinase"/>
    <property type="match status" value="1"/>
</dbReference>
<keyword evidence="1" id="KW-0547">Nucleotide-binding</keyword>
<dbReference type="EMBL" id="CACVBM020001829">
    <property type="protein sequence ID" value="CAA7060619.1"/>
    <property type="molecule type" value="Genomic_DNA"/>
</dbReference>
<dbReference type="Gene3D" id="1.10.510.10">
    <property type="entry name" value="Transferase(Phosphotransferase) domain 1"/>
    <property type="match status" value="1"/>
</dbReference>
<dbReference type="Gene3D" id="3.30.200.20">
    <property type="entry name" value="Phosphorylase Kinase, domain 1"/>
    <property type="match status" value="1"/>
</dbReference>
<evidence type="ECO:0000256" key="5">
    <source>
        <dbReference type="ARBA" id="ARBA00060939"/>
    </source>
</evidence>
<evidence type="ECO:0000256" key="2">
    <source>
        <dbReference type="ARBA" id="ARBA00022840"/>
    </source>
</evidence>
<feature type="domain" description="Protein kinase" evidence="7">
    <location>
        <begin position="73"/>
        <end position="384"/>
    </location>
</feature>
<dbReference type="InterPro" id="IPR008271">
    <property type="entry name" value="Ser/Thr_kinase_AS"/>
</dbReference>
<dbReference type="AlphaFoldDB" id="A0A6D2LHG1"/>
<reference evidence="8" key="1">
    <citation type="submission" date="2020-01" db="EMBL/GenBank/DDBJ databases">
        <authorList>
            <person name="Mishra B."/>
        </authorList>
    </citation>
    <scope>NUCLEOTIDE SEQUENCE [LARGE SCALE GENOMIC DNA]</scope>
</reference>
<feature type="chain" id="PRO_5025448609" description="Protein kinase domain-containing protein" evidence="6">
    <location>
        <begin position="23"/>
        <end position="384"/>
    </location>
</feature>
<comment type="caution">
    <text evidence="8">The sequence shown here is derived from an EMBL/GenBank/DDBJ whole genome shotgun (WGS) entry which is preliminary data.</text>
</comment>
<keyword evidence="6" id="KW-0732">Signal</keyword>
<comment type="catalytic activity">
    <reaction evidence="3">
        <text>L-seryl-[protein] + ATP = O-phospho-L-seryl-[protein] + ADP + H(+)</text>
        <dbReference type="Rhea" id="RHEA:17989"/>
        <dbReference type="Rhea" id="RHEA-COMP:9863"/>
        <dbReference type="Rhea" id="RHEA-COMP:11604"/>
        <dbReference type="ChEBI" id="CHEBI:15378"/>
        <dbReference type="ChEBI" id="CHEBI:29999"/>
        <dbReference type="ChEBI" id="CHEBI:30616"/>
        <dbReference type="ChEBI" id="CHEBI:83421"/>
        <dbReference type="ChEBI" id="CHEBI:456216"/>
    </reaction>
</comment>
<evidence type="ECO:0000256" key="4">
    <source>
        <dbReference type="ARBA" id="ARBA00047951"/>
    </source>
</evidence>
<dbReference type="SUPFAM" id="SSF56112">
    <property type="entry name" value="Protein kinase-like (PK-like)"/>
    <property type="match status" value="1"/>
</dbReference>
<evidence type="ECO:0000313" key="9">
    <source>
        <dbReference type="Proteomes" id="UP000467841"/>
    </source>
</evidence>
<dbReference type="GO" id="GO:0005524">
    <property type="term" value="F:ATP binding"/>
    <property type="evidence" value="ECO:0007669"/>
    <property type="project" value="UniProtKB-KW"/>
</dbReference>
<accession>A0A6D2LHG1</accession>
<protein>
    <recommendedName>
        <fullName evidence="7">Protein kinase domain-containing protein</fullName>
    </recommendedName>
</protein>
<dbReference type="GO" id="GO:0009266">
    <property type="term" value="P:response to temperature stimulus"/>
    <property type="evidence" value="ECO:0007669"/>
    <property type="project" value="UniProtKB-ARBA"/>
</dbReference>
<dbReference type="InterPro" id="IPR045274">
    <property type="entry name" value="WAK-like"/>
</dbReference>
<comment type="catalytic activity">
    <reaction evidence="4">
        <text>L-threonyl-[protein] + ATP = O-phospho-L-threonyl-[protein] + ADP + H(+)</text>
        <dbReference type="Rhea" id="RHEA:46608"/>
        <dbReference type="Rhea" id="RHEA-COMP:11060"/>
        <dbReference type="Rhea" id="RHEA-COMP:11605"/>
        <dbReference type="ChEBI" id="CHEBI:15378"/>
        <dbReference type="ChEBI" id="CHEBI:30013"/>
        <dbReference type="ChEBI" id="CHEBI:30616"/>
        <dbReference type="ChEBI" id="CHEBI:61977"/>
        <dbReference type="ChEBI" id="CHEBI:456216"/>
    </reaction>
</comment>
<feature type="signal peptide" evidence="6">
    <location>
        <begin position="1"/>
        <end position="22"/>
    </location>
</feature>
<sequence length="384" mass="42919">MEMKKIACGVLFAAASMTAVMAAEEVGAPAPGPSSAASAALPALGSLVGASLVKKKKKKEVEIHFQKNGSLLLEELIATSGGKYNPIRMFSSNQILQATNHFDWNYVISEDRFVWFKGIIENRCVLIKKFQDCSLFDADNFYRDIAVSSLMSSHKNVLKLLGCCLEFPHPVLVCEYPENGALNGIRRAKPFPWNVRLKIAKEIAEAVTYLHTEFPRTIIHRDLKLANIFLDENWSAKLSSFSLSVLIPEGESGVIDTVCRTSSYIEPDYFKTGLVTENVDIYSLGIIMLILLTGRSEYTSEVAVYLPVLPVYAGKLLDQGLLTELIDPSTLESVNDDIPERLRQHMEAFIELAFRCVRFRPGDNVQVRMIDIARELKKIENHNI</sequence>
<dbReference type="GO" id="GO:0004674">
    <property type="term" value="F:protein serine/threonine kinase activity"/>
    <property type="evidence" value="ECO:0007669"/>
    <property type="project" value="TreeGrafter"/>
</dbReference>
<dbReference type="Proteomes" id="UP000467841">
    <property type="component" value="Unassembled WGS sequence"/>
</dbReference>
<dbReference type="PANTHER" id="PTHR27005:SF369">
    <property type="entry name" value="PROTEIN KINASE SUPERFAMILY PROTEIN-RELATED"/>
    <property type="match status" value="1"/>
</dbReference>
<evidence type="ECO:0000256" key="3">
    <source>
        <dbReference type="ARBA" id="ARBA00047558"/>
    </source>
</evidence>
<evidence type="ECO:0000256" key="6">
    <source>
        <dbReference type="SAM" id="SignalP"/>
    </source>
</evidence>
<dbReference type="InterPro" id="IPR011009">
    <property type="entry name" value="Kinase-like_dom_sf"/>
</dbReference>
<dbReference type="SMART" id="SM00220">
    <property type="entry name" value="S_TKc"/>
    <property type="match status" value="1"/>
</dbReference>
<name>A0A6D2LHG1_9BRAS</name>
<dbReference type="FunFam" id="1.10.510.10:FF:000774">
    <property type="entry name" value="Kinase family protein"/>
    <property type="match status" value="1"/>
</dbReference>
<dbReference type="PANTHER" id="PTHR27005">
    <property type="entry name" value="WALL-ASSOCIATED RECEPTOR KINASE-LIKE 21"/>
    <property type="match status" value="1"/>
</dbReference>
<keyword evidence="2" id="KW-0067">ATP-binding</keyword>
<keyword evidence="9" id="KW-1185">Reference proteome</keyword>
<dbReference type="GO" id="GO:0042742">
    <property type="term" value="P:defense response to bacterium"/>
    <property type="evidence" value="ECO:0007669"/>
    <property type="project" value="UniProtKB-ARBA"/>
</dbReference>
<evidence type="ECO:0000313" key="8">
    <source>
        <dbReference type="EMBL" id="CAA7060619.1"/>
    </source>
</evidence>
<dbReference type="GO" id="GO:0005886">
    <property type="term" value="C:plasma membrane"/>
    <property type="evidence" value="ECO:0007669"/>
    <property type="project" value="TreeGrafter"/>
</dbReference>
<evidence type="ECO:0000259" key="7">
    <source>
        <dbReference type="PROSITE" id="PS50011"/>
    </source>
</evidence>
<dbReference type="Pfam" id="PF00069">
    <property type="entry name" value="Pkinase"/>
    <property type="match status" value="1"/>
</dbReference>
<organism evidence="8 9">
    <name type="scientific">Microthlaspi erraticum</name>
    <dbReference type="NCBI Taxonomy" id="1685480"/>
    <lineage>
        <taxon>Eukaryota</taxon>
        <taxon>Viridiplantae</taxon>
        <taxon>Streptophyta</taxon>
        <taxon>Embryophyta</taxon>
        <taxon>Tracheophyta</taxon>
        <taxon>Spermatophyta</taxon>
        <taxon>Magnoliopsida</taxon>
        <taxon>eudicotyledons</taxon>
        <taxon>Gunneridae</taxon>
        <taxon>Pentapetalae</taxon>
        <taxon>rosids</taxon>
        <taxon>malvids</taxon>
        <taxon>Brassicales</taxon>
        <taxon>Brassicaceae</taxon>
        <taxon>Coluteocarpeae</taxon>
        <taxon>Microthlaspi</taxon>
    </lineage>
</organism>
<dbReference type="GO" id="GO:0007166">
    <property type="term" value="P:cell surface receptor signaling pathway"/>
    <property type="evidence" value="ECO:0007669"/>
    <property type="project" value="InterPro"/>
</dbReference>
<comment type="similarity">
    <text evidence="5">Belongs to the protein kinase superfamily. Ser/Thr protein kinase family. ZRK subfamily.</text>
</comment>
<proteinExistence type="inferred from homology"/>
<dbReference type="OrthoDB" id="75710at2759"/>
<gene>
    <name evidence="8" type="ORF">MERR_LOCUS47855</name>
</gene>